<evidence type="ECO:0000313" key="3">
    <source>
        <dbReference type="Proteomes" id="UP001469553"/>
    </source>
</evidence>
<dbReference type="Proteomes" id="UP001469553">
    <property type="component" value="Unassembled WGS sequence"/>
</dbReference>
<name>A0ABV0Y476_9TELE</name>
<dbReference type="EMBL" id="JAHRIP010020704">
    <property type="protein sequence ID" value="MEQ2288350.1"/>
    <property type="molecule type" value="Genomic_DNA"/>
</dbReference>
<reference evidence="2 3" key="1">
    <citation type="submission" date="2021-06" db="EMBL/GenBank/DDBJ databases">
        <authorList>
            <person name="Palmer J.M."/>
        </authorList>
    </citation>
    <scope>NUCLEOTIDE SEQUENCE [LARGE SCALE GENOMIC DNA]</scope>
    <source>
        <strain evidence="2 3">AS_MEX2019</strain>
        <tissue evidence="2">Muscle</tissue>
    </source>
</reference>
<organism evidence="2 3">
    <name type="scientific">Ameca splendens</name>
    <dbReference type="NCBI Taxonomy" id="208324"/>
    <lineage>
        <taxon>Eukaryota</taxon>
        <taxon>Metazoa</taxon>
        <taxon>Chordata</taxon>
        <taxon>Craniata</taxon>
        <taxon>Vertebrata</taxon>
        <taxon>Euteleostomi</taxon>
        <taxon>Actinopterygii</taxon>
        <taxon>Neopterygii</taxon>
        <taxon>Teleostei</taxon>
        <taxon>Neoteleostei</taxon>
        <taxon>Acanthomorphata</taxon>
        <taxon>Ovalentaria</taxon>
        <taxon>Atherinomorphae</taxon>
        <taxon>Cyprinodontiformes</taxon>
        <taxon>Goodeidae</taxon>
        <taxon>Ameca</taxon>
    </lineage>
</organism>
<sequence length="181" mass="19559">MNQATLSQWYRKRMATEERTTLMAGVALLQAPTEVEQSMLPAKELQGPYSEHLLRLQKPAAAGDQGGGQSRPFRGASIAPPSTSSSTQDAAPPLLATAHATHVPKSTVWNRRKIQQLQEAAAKEGVTLKVRAPSINICSHCGLRKIKQTGHRVLTKASGERVNYCPVAANGQSPEEWLASL</sequence>
<keyword evidence="3" id="KW-1185">Reference proteome</keyword>
<proteinExistence type="predicted"/>
<feature type="region of interest" description="Disordered" evidence="1">
    <location>
        <begin position="60"/>
        <end position="90"/>
    </location>
</feature>
<evidence type="ECO:0000313" key="2">
    <source>
        <dbReference type="EMBL" id="MEQ2288350.1"/>
    </source>
</evidence>
<gene>
    <name evidence="2" type="ORF">AMECASPLE_021759</name>
</gene>
<feature type="compositionally biased region" description="Low complexity" evidence="1">
    <location>
        <begin position="76"/>
        <end position="90"/>
    </location>
</feature>
<evidence type="ECO:0008006" key="4">
    <source>
        <dbReference type="Google" id="ProtNLM"/>
    </source>
</evidence>
<protein>
    <recommendedName>
        <fullName evidence="4">Transposase</fullName>
    </recommendedName>
</protein>
<comment type="caution">
    <text evidence="2">The sequence shown here is derived from an EMBL/GenBank/DDBJ whole genome shotgun (WGS) entry which is preliminary data.</text>
</comment>
<accession>A0ABV0Y476</accession>
<evidence type="ECO:0000256" key="1">
    <source>
        <dbReference type="SAM" id="MobiDB-lite"/>
    </source>
</evidence>